<feature type="transmembrane region" description="Helical" evidence="1">
    <location>
        <begin position="21"/>
        <end position="44"/>
    </location>
</feature>
<keyword evidence="1" id="KW-0472">Membrane</keyword>
<dbReference type="AlphaFoldDB" id="Q965P4"/>
<evidence type="ECO:0000313" key="2">
    <source>
        <dbReference type="EMBL" id="CCD73754.1"/>
    </source>
</evidence>
<accession>Q965P4</accession>
<organism evidence="2">
    <name type="scientific">Caenorhabditis elegans</name>
    <dbReference type="NCBI Taxonomy" id="6239"/>
    <lineage>
        <taxon>Eukaryota</taxon>
        <taxon>Metazoa</taxon>
        <taxon>Ecdysozoa</taxon>
        <taxon>Nematoda</taxon>
        <taxon>Chromadorea</taxon>
        <taxon>Rhabditida</taxon>
        <taxon>Rhabditina</taxon>
        <taxon>Rhabditomorpha</taxon>
        <taxon>Rhabditoidea</taxon>
        <taxon>Rhabditidae</taxon>
        <taxon>Peloderinae</taxon>
        <taxon>Caenorhabditis</taxon>
    </lineage>
</organism>
<dbReference type="STRING" id="6239.Y22D7AL.13.1"/>
<dbReference type="EMBL" id="BX284603">
    <property type="protein sequence ID" value="CCD73754.1"/>
    <property type="molecule type" value="Genomic_DNA"/>
</dbReference>
<keyword evidence="1" id="KW-1133">Transmembrane helix</keyword>
<evidence type="ECO:0000256" key="1">
    <source>
        <dbReference type="SAM" id="Phobius"/>
    </source>
</evidence>
<keyword evidence="1" id="KW-0812">Transmembrane</keyword>
<dbReference type="PaxDb" id="6239-Y22D7AL.13"/>
<reference evidence="2" key="2">
    <citation type="submission" date="2003-03" db="EMBL/GenBank/DDBJ databases">
        <authorList>
            <person name="Sulson J.E."/>
            <person name="Waterston R."/>
        </authorList>
    </citation>
    <scope>NUCLEOTIDE SEQUENCE</scope>
    <source>
        <strain evidence="2">Bristol N2</strain>
    </source>
</reference>
<protein>
    <submittedName>
        <fullName evidence="2">Uncharacterized protein</fullName>
    </submittedName>
</protein>
<dbReference type="SMR" id="Q965P4"/>
<sequence>MPRIGPIQNSTSRSPVNCSKLYIAGYVVLVFVIVALAIGMLMYLDKHPLPVDTKIAPFQFG</sequence>
<reference evidence="2" key="1">
    <citation type="journal article" date="1998" name="Science, e1252229">
        <title>Genome sequence of the nematode C. elegans: a platform for investigating biology.</title>
        <authorList>
            <consortium name="The C. elegans sequencing consortium"/>
            <person name="Sulson J.E."/>
            <person name="Waterston R."/>
        </authorList>
    </citation>
    <scope>NUCLEOTIDE SEQUENCE</scope>
    <source>
        <strain evidence="2">Bristol N2</strain>
    </source>
</reference>
<gene>
    <name evidence="2" type="ORF">CELE_Y22D7AL.13</name>
    <name evidence="2" type="ORF">Y22D7AL.13</name>
</gene>
<proteinExistence type="predicted"/>
<name>Q965P4_CAEEL</name>
<dbReference type="InParanoid" id="Q965P4"/>
<dbReference type="Bgee" id="WBGene00021251">
    <property type="expression patterns" value="Expressed in material anatomical entity and 3 other cell types or tissues"/>
</dbReference>
<dbReference type="HOGENOM" id="CLU_2924800_0_0_1"/>
<dbReference type="UCSC" id="Y22D7AL.13">
    <property type="organism name" value="c. elegans"/>
</dbReference>